<dbReference type="EMBL" id="NEKC01000016">
    <property type="protein sequence ID" value="OTA28469.1"/>
    <property type="molecule type" value="Genomic_DNA"/>
</dbReference>
<gene>
    <name evidence="4" type="ORF">B9T39_06730</name>
</gene>
<name>A0A1Y2SVB7_9BIFI</name>
<reference evidence="4 5" key="1">
    <citation type="submission" date="2017-04" db="EMBL/GenBank/DDBJ databases">
        <title>Draft genome sequences of Alloscardovia macacae UMA81211 and UMA81212 isolated from the feces of a rhesus macaque (Macaca mulatta).</title>
        <authorList>
            <person name="Albert K."/>
            <person name="Sela D.A."/>
        </authorList>
    </citation>
    <scope>NUCLEOTIDE SEQUENCE [LARGE SCALE GENOMIC DNA]</scope>
    <source>
        <strain evidence="4 5">UMA81212</strain>
    </source>
</reference>
<accession>A0A1Y2SVB7</accession>
<feature type="domain" description="N-acetyltransferase" evidence="3">
    <location>
        <begin position="23"/>
        <end position="168"/>
    </location>
</feature>
<dbReference type="RefSeq" id="WP_086107043.1">
    <property type="nucleotide sequence ID" value="NZ_NEKB01000003.1"/>
</dbReference>
<dbReference type="CDD" id="cd04301">
    <property type="entry name" value="NAT_SF"/>
    <property type="match status" value="1"/>
</dbReference>
<evidence type="ECO:0000256" key="2">
    <source>
        <dbReference type="ARBA" id="ARBA00023315"/>
    </source>
</evidence>
<dbReference type="InterPro" id="IPR016181">
    <property type="entry name" value="Acyl_CoA_acyltransferase"/>
</dbReference>
<dbReference type="STRING" id="1160091.B9T39_06730"/>
<dbReference type="PANTHER" id="PTHR42919">
    <property type="entry name" value="N-ALPHA-ACETYLTRANSFERASE"/>
    <property type="match status" value="1"/>
</dbReference>
<keyword evidence="2" id="KW-0012">Acyltransferase</keyword>
<dbReference type="PROSITE" id="PS51186">
    <property type="entry name" value="GNAT"/>
    <property type="match status" value="1"/>
</dbReference>
<dbReference type="AlphaFoldDB" id="A0A1Y2SVB7"/>
<organism evidence="4 5">
    <name type="scientific">Alloscardovia macacae</name>
    <dbReference type="NCBI Taxonomy" id="1160091"/>
    <lineage>
        <taxon>Bacteria</taxon>
        <taxon>Bacillati</taxon>
        <taxon>Actinomycetota</taxon>
        <taxon>Actinomycetes</taxon>
        <taxon>Bifidobacteriales</taxon>
        <taxon>Bifidobacteriaceae</taxon>
        <taxon>Alloscardovia</taxon>
    </lineage>
</organism>
<evidence type="ECO:0000256" key="1">
    <source>
        <dbReference type="ARBA" id="ARBA00022679"/>
    </source>
</evidence>
<dbReference type="SUPFAM" id="SSF55729">
    <property type="entry name" value="Acyl-CoA N-acyltransferases (Nat)"/>
    <property type="match status" value="1"/>
</dbReference>
<dbReference type="NCBIfam" id="TIGR01575">
    <property type="entry name" value="rimI"/>
    <property type="match status" value="1"/>
</dbReference>
<comment type="caution">
    <text evidence="4">The sequence shown here is derived from an EMBL/GenBank/DDBJ whole genome shotgun (WGS) entry which is preliminary data.</text>
</comment>
<protein>
    <submittedName>
        <fullName evidence="4">Ribosomal-protein-alanine N-acetyltransferase</fullName>
    </submittedName>
</protein>
<evidence type="ECO:0000313" key="5">
    <source>
        <dbReference type="Proteomes" id="UP000243540"/>
    </source>
</evidence>
<dbReference type="PANTHER" id="PTHR42919:SF8">
    <property type="entry name" value="N-ALPHA-ACETYLTRANSFERASE 50"/>
    <property type="match status" value="1"/>
</dbReference>
<dbReference type="Gene3D" id="3.40.630.30">
    <property type="match status" value="1"/>
</dbReference>
<dbReference type="InterPro" id="IPR006464">
    <property type="entry name" value="AcTrfase_RimI/Ard1"/>
</dbReference>
<dbReference type="Proteomes" id="UP000243540">
    <property type="component" value="Unassembled WGS sequence"/>
</dbReference>
<dbReference type="OrthoDB" id="529907at2"/>
<dbReference type="GO" id="GO:0008080">
    <property type="term" value="F:N-acetyltransferase activity"/>
    <property type="evidence" value="ECO:0007669"/>
    <property type="project" value="InterPro"/>
</dbReference>
<sequence length="184" mass="20411">MAEDRANKEDSLAEELPLFYEWLNLDDVDEQDVTTIARLETELFGLGAWSEAAVQQELQASSRYYAVARDKKSVIGYAGIWFDGEDAQIMTIGVASSYQGRHVGTALMGMLTKKARSLGARRMLLEVATDNEPALAVYKSAGFEQIGLRKRYYQPENKDAYVMACVLRAGESVRGNPVGFSIPE</sequence>
<dbReference type="InterPro" id="IPR000182">
    <property type="entry name" value="GNAT_dom"/>
</dbReference>
<dbReference type="InterPro" id="IPR051556">
    <property type="entry name" value="N-term/lysine_N-AcTrnsfr"/>
</dbReference>
<evidence type="ECO:0000259" key="3">
    <source>
        <dbReference type="PROSITE" id="PS51186"/>
    </source>
</evidence>
<evidence type="ECO:0000313" key="4">
    <source>
        <dbReference type="EMBL" id="OTA28469.1"/>
    </source>
</evidence>
<dbReference type="Pfam" id="PF00583">
    <property type="entry name" value="Acetyltransf_1"/>
    <property type="match status" value="1"/>
</dbReference>
<proteinExistence type="predicted"/>
<keyword evidence="1 4" id="KW-0808">Transferase</keyword>